<dbReference type="InterPro" id="IPR043128">
    <property type="entry name" value="Rev_trsase/Diguanyl_cyclase"/>
</dbReference>
<evidence type="ECO:0000313" key="2">
    <source>
        <dbReference type="Proteomes" id="UP001152795"/>
    </source>
</evidence>
<keyword evidence="2" id="KW-1185">Reference proteome</keyword>
<dbReference type="InterPro" id="IPR000477">
    <property type="entry name" value="RT_dom"/>
</dbReference>
<comment type="caution">
    <text evidence="1">The sequence shown here is derived from an EMBL/GenBank/DDBJ whole genome shotgun (WGS) entry which is preliminary data.</text>
</comment>
<dbReference type="CDD" id="cd09275">
    <property type="entry name" value="RNase_HI_RT_DIRS1"/>
    <property type="match status" value="1"/>
</dbReference>
<dbReference type="GO" id="GO:0003964">
    <property type="term" value="F:RNA-directed DNA polymerase activity"/>
    <property type="evidence" value="ECO:0007669"/>
    <property type="project" value="UniProtKB-KW"/>
</dbReference>
<proteinExistence type="predicted"/>
<dbReference type="EMBL" id="CACRXK020002285">
    <property type="protein sequence ID" value="CAB3993566.1"/>
    <property type="molecule type" value="Genomic_DNA"/>
</dbReference>
<dbReference type="OrthoDB" id="2371919at2759"/>
<dbReference type="Gene3D" id="3.10.10.10">
    <property type="entry name" value="HIV Type 1 Reverse Transcriptase, subunit A, domain 1"/>
    <property type="match status" value="1"/>
</dbReference>
<dbReference type="PANTHER" id="PTHR33050:SF7">
    <property type="entry name" value="RIBONUCLEASE H"/>
    <property type="match status" value="1"/>
</dbReference>
<accession>A0A7D9HV53</accession>
<dbReference type="PANTHER" id="PTHR33050">
    <property type="entry name" value="REVERSE TRANSCRIPTASE DOMAIN-CONTAINING PROTEIN"/>
    <property type="match status" value="1"/>
</dbReference>
<dbReference type="PROSITE" id="PS50878">
    <property type="entry name" value="RT_POL"/>
    <property type="match status" value="1"/>
</dbReference>
<dbReference type="AlphaFoldDB" id="A0A7D9HV53"/>
<sequence length="565" mass="64281">MEGLHLLKQLVQNKDYMIKIDLKDAYFSVPMSKQHRRFLMFTWGEELYQFTCLPFGLAPAPLLFTKLLKPVVSLLRRLGLRMIIYLDDIIVLNQTQEGILRDRDSVLWLLQNLGFVINWEKSVLQPSHTMEYLGFVINSLELKLSLPETKMNHLVQSCRDLIQQQVSSVRTIAKVIGKLTSSMQAVFPAPLHYRHLQRLQINGLLTGKSYETMASLDQNCRNDLQCWIDQISIWNGRAIIAPAPDLVITTDASMRGWGAVCQGVHTRGLWTPQAATSLHINALELKAAFCAVRAFIAKKTQLHVHLRMDNKTAITYILKMGGTRSPILLRIAQELWDYALQNQISLTAEYLLGESNHEADWESRHYQDPSDWKLNPHVFQTLNTQWGPLEIDLFANRLNTQMKSFVSWFPDPFATATDAFQIPWSDLKGYCFPPFSLICRCLAKVRKNMATIVMVTPAWPRQAWYPVLLEMSCRQPILLPPLKDLLTSPRQQVHPLAQQGSLQLAAWMVSGKPYLQKEFQNKLPSYLAPTPGAKALQPLTIVPGHSGVTGVLKDKLIHFAPLCPL</sequence>
<gene>
    <name evidence="1" type="ORF">PACLA_8A002413</name>
</gene>
<protein>
    <submittedName>
        <fullName evidence="1">Reverse transcriptase</fullName>
    </submittedName>
</protein>
<keyword evidence="1" id="KW-0695">RNA-directed DNA polymerase</keyword>
<reference evidence="1" key="1">
    <citation type="submission" date="2020-04" db="EMBL/GenBank/DDBJ databases">
        <authorList>
            <person name="Alioto T."/>
            <person name="Alioto T."/>
            <person name="Gomez Garrido J."/>
        </authorList>
    </citation>
    <scope>NUCLEOTIDE SEQUENCE</scope>
    <source>
        <strain evidence="1">A484AB</strain>
    </source>
</reference>
<dbReference type="InterPro" id="IPR043502">
    <property type="entry name" value="DNA/RNA_pol_sf"/>
</dbReference>
<dbReference type="Pfam" id="PF00078">
    <property type="entry name" value="RVT_1"/>
    <property type="match status" value="1"/>
</dbReference>
<dbReference type="SUPFAM" id="SSF56672">
    <property type="entry name" value="DNA/RNA polymerases"/>
    <property type="match status" value="1"/>
</dbReference>
<organism evidence="1 2">
    <name type="scientific">Paramuricea clavata</name>
    <name type="common">Red gorgonian</name>
    <name type="synonym">Violescent sea-whip</name>
    <dbReference type="NCBI Taxonomy" id="317549"/>
    <lineage>
        <taxon>Eukaryota</taxon>
        <taxon>Metazoa</taxon>
        <taxon>Cnidaria</taxon>
        <taxon>Anthozoa</taxon>
        <taxon>Octocorallia</taxon>
        <taxon>Malacalcyonacea</taxon>
        <taxon>Plexauridae</taxon>
        <taxon>Paramuricea</taxon>
    </lineage>
</organism>
<dbReference type="CDD" id="cd03714">
    <property type="entry name" value="RT_DIRS1"/>
    <property type="match status" value="1"/>
</dbReference>
<dbReference type="InterPro" id="IPR052055">
    <property type="entry name" value="Hepadnavirus_pol/RT"/>
</dbReference>
<name>A0A7D9HV53_PARCT</name>
<dbReference type="Gene3D" id="3.30.70.270">
    <property type="match status" value="1"/>
</dbReference>
<evidence type="ECO:0000313" key="1">
    <source>
        <dbReference type="EMBL" id="CAB3993566.1"/>
    </source>
</evidence>
<dbReference type="Proteomes" id="UP001152795">
    <property type="component" value="Unassembled WGS sequence"/>
</dbReference>
<keyword evidence="1" id="KW-0548">Nucleotidyltransferase</keyword>
<keyword evidence="1" id="KW-0808">Transferase</keyword>